<dbReference type="PROSITE" id="PS50188">
    <property type="entry name" value="B302_SPRY"/>
    <property type="match status" value="1"/>
</dbReference>
<protein>
    <submittedName>
        <fullName evidence="5">SPRY-domain-containing protein</fullName>
    </submittedName>
</protein>
<dbReference type="CDD" id="cd12909">
    <property type="entry name" value="SPRY_RanBP9_10"/>
    <property type="match status" value="1"/>
</dbReference>
<dbReference type="Pfam" id="PF00622">
    <property type="entry name" value="SPRY"/>
    <property type="match status" value="1"/>
</dbReference>
<dbReference type="AlphaFoldDB" id="A0A3N4LX54"/>
<dbReference type="InterPro" id="IPR035782">
    <property type="entry name" value="SPRY_RanBP9/10"/>
</dbReference>
<dbReference type="InterPro" id="IPR001870">
    <property type="entry name" value="B30.2/SPRY"/>
</dbReference>
<gene>
    <name evidence="5" type="ORF">L211DRAFT_836570</name>
</gene>
<dbReference type="SMART" id="SM00668">
    <property type="entry name" value="CTLH"/>
    <property type="match status" value="1"/>
</dbReference>
<feature type="compositionally biased region" description="Basic and acidic residues" evidence="2">
    <location>
        <begin position="492"/>
        <end position="506"/>
    </location>
</feature>
<dbReference type="PANTHER" id="PTHR12864">
    <property type="entry name" value="RAN BINDING PROTEIN 9-RELATED"/>
    <property type="match status" value="1"/>
</dbReference>
<dbReference type="SMART" id="SM00449">
    <property type="entry name" value="SPRY"/>
    <property type="match status" value="1"/>
</dbReference>
<reference evidence="5 6" key="1">
    <citation type="journal article" date="2018" name="Nat. Ecol. Evol.">
        <title>Pezizomycetes genomes reveal the molecular basis of ectomycorrhizal truffle lifestyle.</title>
        <authorList>
            <person name="Murat C."/>
            <person name="Payen T."/>
            <person name="Noel B."/>
            <person name="Kuo A."/>
            <person name="Morin E."/>
            <person name="Chen J."/>
            <person name="Kohler A."/>
            <person name="Krizsan K."/>
            <person name="Balestrini R."/>
            <person name="Da Silva C."/>
            <person name="Montanini B."/>
            <person name="Hainaut M."/>
            <person name="Levati E."/>
            <person name="Barry K.W."/>
            <person name="Belfiori B."/>
            <person name="Cichocki N."/>
            <person name="Clum A."/>
            <person name="Dockter R.B."/>
            <person name="Fauchery L."/>
            <person name="Guy J."/>
            <person name="Iotti M."/>
            <person name="Le Tacon F."/>
            <person name="Lindquist E.A."/>
            <person name="Lipzen A."/>
            <person name="Malagnac F."/>
            <person name="Mello A."/>
            <person name="Molinier V."/>
            <person name="Miyauchi S."/>
            <person name="Poulain J."/>
            <person name="Riccioni C."/>
            <person name="Rubini A."/>
            <person name="Sitrit Y."/>
            <person name="Splivallo R."/>
            <person name="Traeger S."/>
            <person name="Wang M."/>
            <person name="Zifcakova L."/>
            <person name="Wipf D."/>
            <person name="Zambonelli A."/>
            <person name="Paolocci F."/>
            <person name="Nowrousian M."/>
            <person name="Ottonello S."/>
            <person name="Baldrian P."/>
            <person name="Spatafora J.W."/>
            <person name="Henrissat B."/>
            <person name="Nagy L.G."/>
            <person name="Aury J.M."/>
            <person name="Wincker P."/>
            <person name="Grigoriev I.V."/>
            <person name="Bonfante P."/>
            <person name="Martin F.M."/>
        </authorList>
    </citation>
    <scope>NUCLEOTIDE SEQUENCE [LARGE SCALE GENOMIC DNA]</scope>
    <source>
        <strain evidence="5 6">ATCC MYA-4762</strain>
    </source>
</reference>
<dbReference type="Pfam" id="PF10607">
    <property type="entry name" value="CTLH"/>
    <property type="match status" value="1"/>
</dbReference>
<evidence type="ECO:0000256" key="1">
    <source>
        <dbReference type="ARBA" id="ARBA00002343"/>
    </source>
</evidence>
<proteinExistence type="predicted"/>
<evidence type="ECO:0000259" key="4">
    <source>
        <dbReference type="PROSITE" id="PS50897"/>
    </source>
</evidence>
<comment type="function">
    <text evidence="1">Involved in the proteasome-dependent degradation of fructose-1,6-bisphosphatase.</text>
</comment>
<dbReference type="InterPro" id="IPR043136">
    <property type="entry name" value="B30.2/SPRY_sf"/>
</dbReference>
<dbReference type="PROSITE" id="PS50897">
    <property type="entry name" value="CTLH"/>
    <property type="match status" value="1"/>
</dbReference>
<dbReference type="EMBL" id="ML121538">
    <property type="protein sequence ID" value="RPB25241.1"/>
    <property type="molecule type" value="Genomic_DNA"/>
</dbReference>
<dbReference type="SMART" id="SM00757">
    <property type="entry name" value="CRA"/>
    <property type="match status" value="1"/>
</dbReference>
<dbReference type="InterPro" id="IPR050618">
    <property type="entry name" value="Ubq-SigPath_Reg"/>
</dbReference>
<dbReference type="InterPro" id="IPR006594">
    <property type="entry name" value="LisH"/>
</dbReference>
<accession>A0A3N4LX54</accession>
<feature type="region of interest" description="Disordered" evidence="2">
    <location>
        <begin position="31"/>
        <end position="65"/>
    </location>
</feature>
<feature type="domain" description="B30.2/SPRY" evidence="3">
    <location>
        <begin position="116"/>
        <end position="305"/>
    </location>
</feature>
<organism evidence="5 6">
    <name type="scientific">Terfezia boudieri ATCC MYA-4762</name>
    <dbReference type="NCBI Taxonomy" id="1051890"/>
    <lineage>
        <taxon>Eukaryota</taxon>
        <taxon>Fungi</taxon>
        <taxon>Dikarya</taxon>
        <taxon>Ascomycota</taxon>
        <taxon>Pezizomycotina</taxon>
        <taxon>Pezizomycetes</taxon>
        <taxon>Pezizales</taxon>
        <taxon>Pezizaceae</taxon>
        <taxon>Terfezia</taxon>
    </lineage>
</organism>
<dbReference type="OrthoDB" id="25503at2759"/>
<dbReference type="SUPFAM" id="SSF49899">
    <property type="entry name" value="Concanavalin A-like lectins/glucanases"/>
    <property type="match status" value="1"/>
</dbReference>
<feature type="region of interest" description="Disordered" evidence="2">
    <location>
        <begin position="492"/>
        <end position="517"/>
    </location>
</feature>
<sequence>MMSGPSSLRRAAMVAPASSYASVASGLSRLPATSTPDLHNNAPASNRTSNSFAPKQPQSMPTSQPLPEYLKQTAYAERLLQHAKAQQAKSPSYNSLSAPISSLTLPGRLPPVHRGVAFDVVESAPVEDDLITALPSRWDEHDKWTGIEVLNDGLEVKFIGPQKVNDNEAVAVRADHPMSPQCGIYYFECKILSKGKDSLIGIGFCGGKVAMNRLPGWEPESWGYHGDDGNTFSSPGSGKSYGPQFAANDVIGCGVNFNNRSAFFTKNGVHLGTAFREVKGGKLYPAVGMKRLGEHVRVNFGQEEFVYDIVSHMKEAKATIYAEINQRLNPSSSLDESTLIQAFVASYLAHDGYVDTAKVFAEDVQKEARALASSGRRGSVRPLGIKEDQHAINRQKIRTAILQGKIDNALELTQDLYPNVFKENEMIHFRLKCRKLVEMIRLVSEASSHSSSYNHSHSHSHLKLQQYKHHSHHDDHMEDVFGRDIEIDDHSSGAGEWEKLEGMDKMDVDEEEDNSRLRGPLDDAVKYAQQLRVDFKADTRPEIQKALEESFSLVAYQDPKNSVLSHIFDEDGRVAVAEELNSAILVSLGKSSIAPLERLVQQVTALAQELSEDGGPAAFVNIHSDILRTCTF</sequence>
<dbReference type="InParanoid" id="A0A3N4LX54"/>
<dbReference type="Proteomes" id="UP000267821">
    <property type="component" value="Unassembled WGS sequence"/>
</dbReference>
<dbReference type="Gene3D" id="2.60.120.920">
    <property type="match status" value="1"/>
</dbReference>
<evidence type="ECO:0000313" key="5">
    <source>
        <dbReference type="EMBL" id="RPB25241.1"/>
    </source>
</evidence>
<dbReference type="PROSITE" id="PS50896">
    <property type="entry name" value="LISH"/>
    <property type="match status" value="1"/>
</dbReference>
<evidence type="ECO:0000259" key="3">
    <source>
        <dbReference type="PROSITE" id="PS50188"/>
    </source>
</evidence>
<name>A0A3N4LX54_9PEZI</name>
<dbReference type="InterPro" id="IPR013320">
    <property type="entry name" value="ConA-like_dom_sf"/>
</dbReference>
<evidence type="ECO:0000256" key="2">
    <source>
        <dbReference type="SAM" id="MobiDB-lite"/>
    </source>
</evidence>
<dbReference type="InterPro" id="IPR024964">
    <property type="entry name" value="CTLH/CRA"/>
</dbReference>
<dbReference type="InterPro" id="IPR003877">
    <property type="entry name" value="SPRY_dom"/>
</dbReference>
<keyword evidence="6" id="KW-1185">Reference proteome</keyword>
<dbReference type="STRING" id="1051890.A0A3N4LX54"/>
<dbReference type="InterPro" id="IPR013144">
    <property type="entry name" value="CRA_dom"/>
</dbReference>
<feature type="domain" description="CTLH" evidence="4">
    <location>
        <begin position="390"/>
        <end position="447"/>
    </location>
</feature>
<evidence type="ECO:0000313" key="6">
    <source>
        <dbReference type="Proteomes" id="UP000267821"/>
    </source>
</evidence>
<dbReference type="InterPro" id="IPR006595">
    <property type="entry name" value="CTLH_C"/>
</dbReference>